<feature type="transmembrane region" description="Helical" evidence="1">
    <location>
        <begin position="29"/>
        <end position="49"/>
    </location>
</feature>
<organism evidence="2 3">
    <name type="scientific">Gomphillus americanus</name>
    <dbReference type="NCBI Taxonomy" id="1940652"/>
    <lineage>
        <taxon>Eukaryota</taxon>
        <taxon>Fungi</taxon>
        <taxon>Dikarya</taxon>
        <taxon>Ascomycota</taxon>
        <taxon>Pezizomycotina</taxon>
        <taxon>Lecanoromycetes</taxon>
        <taxon>OSLEUM clade</taxon>
        <taxon>Ostropomycetidae</taxon>
        <taxon>Ostropales</taxon>
        <taxon>Graphidaceae</taxon>
        <taxon>Gomphilloideae</taxon>
        <taxon>Gomphillus</taxon>
    </lineage>
</organism>
<dbReference type="Proteomes" id="UP000664169">
    <property type="component" value="Unassembled WGS sequence"/>
</dbReference>
<sequence length="439" mass="50621">MLIPSNSRRADVPTAGWTSSPNVRGTTDILFSCFLTIFLCCWVTLCVNVPPPGSGFWDRLKRKILVFFETLSGPEFIFHTSLSQYLTAKKSVKEFEKVGFKNWTIKHGFFCCAGGFRLNPPDFVSFPLNMDQIHYLVCHGYIDYDKVHLDLEDIEDRNKFDSLSRIITSVQLTWFLVNVIARSVAGLSVTTLELSTCGFIFCTLGSYLAWRHKPQDVTRSVELVLKNNKTMADILTEAGPIAALPYEYTPMDFARSEPHWFGVLWGHFMNRMMPKFLGIRLHPRTRPVDKIWDDEFGKLPPKYNALLAFVQFGFATIHMAAWNSHFPTKVEQFLWRLSTLYVLSAVMATWIVLSVTFEVWPRVKQRFEGKNPEKQRRKKGRWRTIAPLPTRTSYPAIPIALIYFAARSYILVEDIVNLRSLPQSTYVTVDWNTFLPHFS</sequence>
<name>A0A8H3G1G1_9LECA</name>
<evidence type="ECO:0000256" key="1">
    <source>
        <dbReference type="SAM" id="Phobius"/>
    </source>
</evidence>
<dbReference type="EMBL" id="CAJPDQ010000038">
    <property type="protein sequence ID" value="CAF9931386.1"/>
    <property type="molecule type" value="Genomic_DNA"/>
</dbReference>
<dbReference type="OrthoDB" id="3061561at2759"/>
<protein>
    <submittedName>
        <fullName evidence="2">Uncharacterized protein</fullName>
    </submittedName>
</protein>
<dbReference type="PANTHER" id="PTHR35043">
    <property type="entry name" value="TRANSCRIPTION FACTOR DOMAIN-CONTAINING PROTEIN"/>
    <property type="match status" value="1"/>
</dbReference>
<dbReference type="AlphaFoldDB" id="A0A8H3G1G1"/>
<keyword evidence="1" id="KW-0472">Membrane</keyword>
<dbReference type="PANTHER" id="PTHR35043:SF8">
    <property type="entry name" value="DUF4220 DOMAIN-CONTAINING PROTEIN"/>
    <property type="match status" value="1"/>
</dbReference>
<reference evidence="2" key="1">
    <citation type="submission" date="2021-03" db="EMBL/GenBank/DDBJ databases">
        <authorList>
            <person name="Tagirdzhanova G."/>
        </authorList>
    </citation>
    <scope>NUCLEOTIDE SEQUENCE</scope>
</reference>
<gene>
    <name evidence="2" type="ORF">GOMPHAMPRED_005907</name>
</gene>
<proteinExistence type="predicted"/>
<keyword evidence="1" id="KW-1133">Transmembrane helix</keyword>
<keyword evidence="1" id="KW-0812">Transmembrane</keyword>
<accession>A0A8H3G1G1</accession>
<feature type="transmembrane region" description="Helical" evidence="1">
    <location>
        <begin position="191"/>
        <end position="210"/>
    </location>
</feature>
<feature type="transmembrane region" description="Helical" evidence="1">
    <location>
        <begin position="341"/>
        <end position="360"/>
    </location>
</feature>
<evidence type="ECO:0000313" key="3">
    <source>
        <dbReference type="Proteomes" id="UP000664169"/>
    </source>
</evidence>
<comment type="caution">
    <text evidence="2">The sequence shown here is derived from an EMBL/GenBank/DDBJ whole genome shotgun (WGS) entry which is preliminary data.</text>
</comment>
<feature type="transmembrane region" description="Helical" evidence="1">
    <location>
        <begin position="303"/>
        <end position="321"/>
    </location>
</feature>
<keyword evidence="3" id="KW-1185">Reference proteome</keyword>
<evidence type="ECO:0000313" key="2">
    <source>
        <dbReference type="EMBL" id="CAF9931386.1"/>
    </source>
</evidence>